<dbReference type="Proteomes" id="UP000821865">
    <property type="component" value="Chromosome 1"/>
</dbReference>
<organism evidence="1 2">
    <name type="scientific">Dermacentor silvarum</name>
    <name type="common">Tick</name>
    <dbReference type="NCBI Taxonomy" id="543639"/>
    <lineage>
        <taxon>Eukaryota</taxon>
        <taxon>Metazoa</taxon>
        <taxon>Ecdysozoa</taxon>
        <taxon>Arthropoda</taxon>
        <taxon>Chelicerata</taxon>
        <taxon>Arachnida</taxon>
        <taxon>Acari</taxon>
        <taxon>Parasitiformes</taxon>
        <taxon>Ixodida</taxon>
        <taxon>Ixodoidea</taxon>
        <taxon>Ixodidae</taxon>
        <taxon>Rhipicephalinae</taxon>
        <taxon>Dermacentor</taxon>
    </lineage>
</organism>
<proteinExistence type="predicted"/>
<accession>A0ACB8DX97</accession>
<protein>
    <submittedName>
        <fullName evidence="1">Uncharacterized protein</fullName>
    </submittedName>
</protein>
<sequence>MLARGNFNLAKVTLRTPLEPQSVENFGVPQALLEQVDVDKSAPMVRLAEKSFRENSQLVQGFKDFFDIHYLDPGLKPSEAEGCTRVAIASPRSHGSLVDRRIVDDSTAIKTHAMTRTRLTFDAGSISDANDEQSMRWIFFGKIYFDGRPQNRAAQGGPVLAVQMRSFSSCKHGAIEVVCCEQQRKHGKRVVTHQIEELVLATDEDTHSVRQRICTVNGQR</sequence>
<evidence type="ECO:0000313" key="1">
    <source>
        <dbReference type="EMBL" id="KAH7979142.1"/>
    </source>
</evidence>
<evidence type="ECO:0000313" key="2">
    <source>
        <dbReference type="Proteomes" id="UP000821865"/>
    </source>
</evidence>
<reference evidence="1" key="1">
    <citation type="submission" date="2020-05" db="EMBL/GenBank/DDBJ databases">
        <title>Large-scale comparative analyses of tick genomes elucidate their genetic diversity and vector capacities.</title>
        <authorList>
            <person name="Jia N."/>
            <person name="Wang J."/>
            <person name="Shi W."/>
            <person name="Du L."/>
            <person name="Sun Y."/>
            <person name="Zhan W."/>
            <person name="Jiang J."/>
            <person name="Wang Q."/>
            <person name="Zhang B."/>
            <person name="Ji P."/>
            <person name="Sakyi L.B."/>
            <person name="Cui X."/>
            <person name="Yuan T."/>
            <person name="Jiang B."/>
            <person name="Yang W."/>
            <person name="Lam T.T.-Y."/>
            <person name="Chang Q."/>
            <person name="Ding S."/>
            <person name="Wang X."/>
            <person name="Zhu J."/>
            <person name="Ruan X."/>
            <person name="Zhao L."/>
            <person name="Wei J."/>
            <person name="Que T."/>
            <person name="Du C."/>
            <person name="Cheng J."/>
            <person name="Dai P."/>
            <person name="Han X."/>
            <person name="Huang E."/>
            <person name="Gao Y."/>
            <person name="Liu J."/>
            <person name="Shao H."/>
            <person name="Ye R."/>
            <person name="Li L."/>
            <person name="Wei W."/>
            <person name="Wang X."/>
            <person name="Wang C."/>
            <person name="Yang T."/>
            <person name="Huo Q."/>
            <person name="Li W."/>
            <person name="Guo W."/>
            <person name="Chen H."/>
            <person name="Zhou L."/>
            <person name="Ni X."/>
            <person name="Tian J."/>
            <person name="Zhou Y."/>
            <person name="Sheng Y."/>
            <person name="Liu T."/>
            <person name="Pan Y."/>
            <person name="Xia L."/>
            <person name="Li J."/>
            <person name="Zhao F."/>
            <person name="Cao W."/>
        </authorList>
    </citation>
    <scope>NUCLEOTIDE SEQUENCE</scope>
    <source>
        <strain evidence="1">Dsil-2018</strain>
    </source>
</reference>
<name>A0ACB8DX97_DERSI</name>
<keyword evidence="2" id="KW-1185">Reference proteome</keyword>
<comment type="caution">
    <text evidence="1">The sequence shown here is derived from an EMBL/GenBank/DDBJ whole genome shotgun (WGS) entry which is preliminary data.</text>
</comment>
<gene>
    <name evidence="1" type="ORF">HPB49_008381</name>
</gene>
<dbReference type="EMBL" id="CM023470">
    <property type="protein sequence ID" value="KAH7979142.1"/>
    <property type="molecule type" value="Genomic_DNA"/>
</dbReference>